<organism evidence="1 2">
    <name type="scientific">Parthenolecanium corni</name>
    <dbReference type="NCBI Taxonomy" id="536013"/>
    <lineage>
        <taxon>Eukaryota</taxon>
        <taxon>Metazoa</taxon>
        <taxon>Ecdysozoa</taxon>
        <taxon>Arthropoda</taxon>
        <taxon>Hexapoda</taxon>
        <taxon>Insecta</taxon>
        <taxon>Pterygota</taxon>
        <taxon>Neoptera</taxon>
        <taxon>Paraneoptera</taxon>
        <taxon>Hemiptera</taxon>
        <taxon>Sternorrhyncha</taxon>
        <taxon>Coccoidea</taxon>
        <taxon>Coccidae</taxon>
        <taxon>Parthenolecanium</taxon>
    </lineage>
</organism>
<proteinExistence type="predicted"/>
<dbReference type="Proteomes" id="UP001367676">
    <property type="component" value="Unassembled WGS sequence"/>
</dbReference>
<dbReference type="AlphaFoldDB" id="A0AAN9TKG9"/>
<evidence type="ECO:0000313" key="2">
    <source>
        <dbReference type="Proteomes" id="UP001367676"/>
    </source>
</evidence>
<reference evidence="1 2" key="1">
    <citation type="submission" date="2024-03" db="EMBL/GenBank/DDBJ databases">
        <title>Adaptation during the transition from Ophiocordyceps entomopathogen to insect associate is accompanied by gene loss and intensified selection.</title>
        <authorList>
            <person name="Ward C.M."/>
            <person name="Onetto C.A."/>
            <person name="Borneman A.R."/>
        </authorList>
    </citation>
    <scope>NUCLEOTIDE SEQUENCE [LARGE SCALE GENOMIC DNA]</scope>
    <source>
        <strain evidence="1">AWRI1</strain>
        <tissue evidence="1">Single Adult Female</tissue>
    </source>
</reference>
<keyword evidence="2" id="KW-1185">Reference proteome</keyword>
<sequence length="516" mass="58547">MVASYGDCLYEVSENWSTDCSRTIRAAFLMQEKLAISEEVSKVTKDAIKAVKDTLRKTNVSEEHPLESYCRSIEKDFAQNSNLSVLFEKVKEVTKLDNVTCRLPYSRVLLKSEVSLQLLLIDKLDIPELAKLFAGMSFKKFLDNSDYSPSLMDIFVKTCVAMAKKERFSDSIQKIFEKTLIDTVPEIGVPDRAEKFNSFSKDGVLFWVPKMMRVFYGYIAGDPILKKEFDSLAAVKFPKAQKEDLDFSNKLLNGLKNKAKFPPIPLYELVEELRREPVDVTRPCYLLFIMAVASYGDRLYDVYPDLSVECSKTIKATTLLEATLATTVEANEVIEDTINAVVHDLKNAADFRIEKAFAANSNLRLSASFEKAKKKAANLKNASSRPAYSPVLLKSFESLFIQMFHSLDFPKYANVWARESFPDLPIAVARKEQFFDSMQNIYEKTMGDVVSANAAKEELEKMVITDDGVMWWWVPKMMKIFYGYVANDAILKKEVDSMAASMFPSASKEDLNFAKL</sequence>
<dbReference type="EMBL" id="JBBCAQ010000019">
    <property type="protein sequence ID" value="KAK7595146.1"/>
    <property type="molecule type" value="Genomic_DNA"/>
</dbReference>
<evidence type="ECO:0000313" key="1">
    <source>
        <dbReference type="EMBL" id="KAK7595146.1"/>
    </source>
</evidence>
<comment type="caution">
    <text evidence="1">The sequence shown here is derived from an EMBL/GenBank/DDBJ whole genome shotgun (WGS) entry which is preliminary data.</text>
</comment>
<name>A0AAN9TKG9_9HEMI</name>
<gene>
    <name evidence="1" type="ORF">V9T40_001579</name>
</gene>
<accession>A0AAN9TKG9</accession>
<protein>
    <submittedName>
        <fullName evidence="1">Uncharacterized protein</fullName>
    </submittedName>
</protein>